<dbReference type="RefSeq" id="WP_075854245.1">
    <property type="nucleotide sequence ID" value="NZ_FMAC01000005.1"/>
</dbReference>
<evidence type="ECO:0008006" key="5">
    <source>
        <dbReference type="Google" id="ProtNLM"/>
    </source>
</evidence>
<dbReference type="Proteomes" id="UP000186228">
    <property type="component" value="Unassembled WGS sequence"/>
</dbReference>
<evidence type="ECO:0000313" key="4">
    <source>
        <dbReference type="Proteomes" id="UP000186228"/>
    </source>
</evidence>
<organism evidence="3 4">
    <name type="scientific">Rhizobium hainanense</name>
    <dbReference type="NCBI Taxonomy" id="52131"/>
    <lineage>
        <taxon>Bacteria</taxon>
        <taxon>Pseudomonadati</taxon>
        <taxon>Pseudomonadota</taxon>
        <taxon>Alphaproteobacteria</taxon>
        <taxon>Hyphomicrobiales</taxon>
        <taxon>Rhizobiaceae</taxon>
        <taxon>Rhizobium/Agrobacterium group</taxon>
        <taxon>Rhizobium</taxon>
    </lineage>
</organism>
<protein>
    <recommendedName>
        <fullName evidence="5">LTXXQ motif family protein</fullName>
    </recommendedName>
</protein>
<dbReference type="EMBL" id="FMAC01000005">
    <property type="protein sequence ID" value="SCB26131.1"/>
    <property type="molecule type" value="Genomic_DNA"/>
</dbReference>
<feature type="region of interest" description="Disordered" evidence="1">
    <location>
        <begin position="127"/>
        <end position="148"/>
    </location>
</feature>
<reference evidence="4" key="1">
    <citation type="submission" date="2016-08" db="EMBL/GenBank/DDBJ databases">
        <authorList>
            <person name="Varghese N."/>
            <person name="Submissions Spin"/>
        </authorList>
    </citation>
    <scope>NUCLEOTIDE SEQUENCE [LARGE SCALE GENOMIC DNA]</scope>
    <source>
        <strain evidence="4">CCBAU 57015</strain>
    </source>
</reference>
<accession>A0A1C3VEI8</accession>
<dbReference type="AlphaFoldDB" id="A0A1C3VEI8"/>
<feature type="signal peptide" evidence="2">
    <location>
        <begin position="1"/>
        <end position="24"/>
    </location>
</feature>
<keyword evidence="2" id="KW-0732">Signal</keyword>
<dbReference type="OrthoDB" id="7354754at2"/>
<feature type="region of interest" description="Disordered" evidence="1">
    <location>
        <begin position="34"/>
        <end position="85"/>
    </location>
</feature>
<dbReference type="STRING" id="52131.GA0061100_105463"/>
<feature type="compositionally biased region" description="Low complexity" evidence="1">
    <location>
        <begin position="134"/>
        <end position="148"/>
    </location>
</feature>
<feature type="chain" id="PRO_5008684215" description="LTXXQ motif family protein" evidence="2">
    <location>
        <begin position="25"/>
        <end position="205"/>
    </location>
</feature>
<evidence type="ECO:0000313" key="3">
    <source>
        <dbReference type="EMBL" id="SCB26131.1"/>
    </source>
</evidence>
<proteinExistence type="predicted"/>
<name>A0A1C3VEI8_9HYPH</name>
<feature type="compositionally biased region" description="Pro residues" evidence="1">
    <location>
        <begin position="73"/>
        <end position="83"/>
    </location>
</feature>
<sequence>MKKRLIVAALLVTAIGGATASAYAAGAEIASDQQKPAGAETAQPGPVGPPSDDWYFQGRHPEGPMMAFGGGMPMPPGPPPHRPNPALMIAEKLSALETLIGVRSNQLDAWRDYTSALIDLLTPAKNELPEPPAADDAAASQAAHQSDGQAQLFGERLADRMLDRAAKAKVLKDKAVALRNVLNADQLTKLEDAERSLIPGPHPFH</sequence>
<evidence type="ECO:0000256" key="1">
    <source>
        <dbReference type="SAM" id="MobiDB-lite"/>
    </source>
</evidence>
<keyword evidence="4" id="KW-1185">Reference proteome</keyword>
<gene>
    <name evidence="3" type="ORF">GA0061100_105463</name>
</gene>
<evidence type="ECO:0000256" key="2">
    <source>
        <dbReference type="SAM" id="SignalP"/>
    </source>
</evidence>